<gene>
    <name evidence="1" type="ORF">SDC9_131798</name>
</gene>
<protein>
    <submittedName>
        <fullName evidence="1">Uncharacterized protein</fullName>
    </submittedName>
</protein>
<sequence>MIIQIFFHPGNLLVKSVCTHLAGVNAPLNLFSRLKKIVIQRPGSLIPKGSRFWFKGSLALLCLTEKTAEFHGTQALFYDRPVRIIIPVFEHYPVIGSPSRFIEGIGIHISDIVGALLQPDRNQIGAYPAQSQFPVVQKSDPVFLPVIVV</sequence>
<proteinExistence type="predicted"/>
<evidence type="ECO:0000313" key="1">
    <source>
        <dbReference type="EMBL" id="MPM84722.1"/>
    </source>
</evidence>
<dbReference type="AlphaFoldDB" id="A0A645D7Y8"/>
<reference evidence="1" key="1">
    <citation type="submission" date="2019-08" db="EMBL/GenBank/DDBJ databases">
        <authorList>
            <person name="Kucharzyk K."/>
            <person name="Murdoch R.W."/>
            <person name="Higgins S."/>
            <person name="Loffler F."/>
        </authorList>
    </citation>
    <scope>NUCLEOTIDE SEQUENCE</scope>
</reference>
<dbReference type="EMBL" id="VSSQ01033198">
    <property type="protein sequence ID" value="MPM84722.1"/>
    <property type="molecule type" value="Genomic_DNA"/>
</dbReference>
<organism evidence="1">
    <name type="scientific">bioreactor metagenome</name>
    <dbReference type="NCBI Taxonomy" id="1076179"/>
    <lineage>
        <taxon>unclassified sequences</taxon>
        <taxon>metagenomes</taxon>
        <taxon>ecological metagenomes</taxon>
    </lineage>
</organism>
<name>A0A645D7Y8_9ZZZZ</name>
<accession>A0A645D7Y8</accession>
<comment type="caution">
    <text evidence="1">The sequence shown here is derived from an EMBL/GenBank/DDBJ whole genome shotgun (WGS) entry which is preliminary data.</text>
</comment>